<gene>
    <name evidence="2" type="ORF">THTE_1415</name>
</gene>
<sequence>MTKKSLFGKLAAACLCFGLGAGSLQAQVYPTSWSGQNGAAGVPGCNTCSSYDGGGFLSDFFYCDPCRPTDPWKLPTPGFLERWGFEFGGWVGAGISVVANNPADNYNGVVTFNDRDQEFQMNQLNLYLERRINNGGYGWDWGGRVDVLYGTDARFTQAIDGLESDWNQTERFYQVALPQFYFDVAYNSWTLRGGHFYSPVGYEAVPVTQNFFYSHSYSHQYGQPFTHTGLLLSRSFNRLVVTAGLQRGNDQFDDTDGRNAIGFLGAVRWTSEDDRFGIGFGISADEQGIDRPITIYSLVGTWNVTSRLQWVIEHTFGESEDPQTGKSQWYGITNYLYYKFNPCWQTGLRVEWFRDEDGVRVAGIGDGNRATGPFPGDFYEISYGFNWSPHPNLRVRPEVRWDWFDANRPVSVLPYDAGDRDNQFLLGCDFIVTF</sequence>
<keyword evidence="1" id="KW-0732">Signal</keyword>
<evidence type="ECO:0000313" key="3">
    <source>
        <dbReference type="Proteomes" id="UP000215086"/>
    </source>
</evidence>
<dbReference type="Pfam" id="PF07642">
    <property type="entry name" value="BBP2"/>
    <property type="match status" value="1"/>
</dbReference>
<dbReference type="SUPFAM" id="SSF56935">
    <property type="entry name" value="Porins"/>
    <property type="match status" value="1"/>
</dbReference>
<proteinExistence type="predicted"/>
<reference evidence="2 3" key="1">
    <citation type="journal article" name="Front. Microbiol.">
        <title>Sugar Metabolism of the First Thermophilic Planctomycete Thermogutta terrifontis: Comparative Genomic and Transcriptomic Approaches.</title>
        <authorList>
            <person name="Elcheninov A.G."/>
            <person name="Menzel P."/>
            <person name="Gudbergsdottir S.R."/>
            <person name="Slesarev A.I."/>
            <person name="Kadnikov V.V."/>
            <person name="Krogh A."/>
            <person name="Bonch-Osmolovskaya E.A."/>
            <person name="Peng X."/>
            <person name="Kublanov I.V."/>
        </authorList>
    </citation>
    <scope>NUCLEOTIDE SEQUENCE [LARGE SCALE GENOMIC DNA]</scope>
    <source>
        <strain evidence="2 3">R1</strain>
    </source>
</reference>
<dbReference type="RefSeq" id="WP_095414461.1">
    <property type="nucleotide sequence ID" value="NZ_CP018477.1"/>
</dbReference>
<dbReference type="OrthoDB" id="9775763at2"/>
<evidence type="ECO:0008006" key="4">
    <source>
        <dbReference type="Google" id="ProtNLM"/>
    </source>
</evidence>
<feature type="signal peptide" evidence="1">
    <location>
        <begin position="1"/>
        <end position="26"/>
    </location>
</feature>
<feature type="chain" id="PRO_5011973325" description="Porin" evidence="1">
    <location>
        <begin position="27"/>
        <end position="434"/>
    </location>
</feature>
<dbReference type="AlphaFoldDB" id="A0A286RDJ8"/>
<dbReference type="Proteomes" id="UP000215086">
    <property type="component" value="Chromosome"/>
</dbReference>
<evidence type="ECO:0000256" key="1">
    <source>
        <dbReference type="SAM" id="SignalP"/>
    </source>
</evidence>
<evidence type="ECO:0000313" key="2">
    <source>
        <dbReference type="EMBL" id="ASV74017.1"/>
    </source>
</evidence>
<organism evidence="2 3">
    <name type="scientific">Thermogutta terrifontis</name>
    <dbReference type="NCBI Taxonomy" id="1331910"/>
    <lineage>
        <taxon>Bacteria</taxon>
        <taxon>Pseudomonadati</taxon>
        <taxon>Planctomycetota</taxon>
        <taxon>Planctomycetia</taxon>
        <taxon>Pirellulales</taxon>
        <taxon>Thermoguttaceae</taxon>
        <taxon>Thermogutta</taxon>
    </lineage>
</organism>
<dbReference type="EMBL" id="CP018477">
    <property type="protein sequence ID" value="ASV74017.1"/>
    <property type="molecule type" value="Genomic_DNA"/>
</dbReference>
<dbReference type="InterPro" id="IPR011486">
    <property type="entry name" value="BBP2"/>
</dbReference>
<keyword evidence="3" id="KW-1185">Reference proteome</keyword>
<protein>
    <recommendedName>
        <fullName evidence="4">Porin</fullName>
    </recommendedName>
</protein>
<dbReference type="KEGG" id="ttf:THTE_1415"/>
<accession>A0A286RDJ8</accession>
<name>A0A286RDJ8_9BACT</name>